<dbReference type="Gene3D" id="3.40.50.150">
    <property type="entry name" value="Vaccinia Virus protein VP39"/>
    <property type="match status" value="1"/>
</dbReference>
<name>S7UTL1_9BACT</name>
<dbReference type="eggNOG" id="COG0116">
    <property type="taxonomic scope" value="Bacteria"/>
</dbReference>
<evidence type="ECO:0000259" key="4">
    <source>
        <dbReference type="PROSITE" id="PS51165"/>
    </source>
</evidence>
<sequence>MAFSAAPILLTCPKGMPPFLAQEVRALGFEAEEMTAGVLAHGGLTDCMYFNLHLRTAHRVLYEAWRGTVADPDALYAAAHRLPWEEWFAPGAPFTISSSVRTETIRDARFANLRLKDAIADRFRARTGSRPDSGRAASAASVFLHWQDEAATIYLDTTGEPLTRRGYRLAPHKAPMQETLAAACLIAAGYDGETPLVNPMCGSGTLAVEAALMATRTAPGLLRTGFAFRHLAAFDEKVWQSMRAEARAAMRPAPAPISATDIDPRAVIATRENAQDAGMDAYVSASVCDFRDTPLPAEPGLIVMNPEYGHRLGGEDKLAALYPAMGDWLKRSAQGWRAAVFTGNLELAKHIGLRPSRRIPLWNAKIECRLLLFDLYAGSRKPVG</sequence>
<keyword evidence="6" id="KW-1185">Reference proteome</keyword>
<dbReference type="InterPro" id="IPR004114">
    <property type="entry name" value="THUMP_dom"/>
</dbReference>
<evidence type="ECO:0000256" key="1">
    <source>
        <dbReference type="ARBA" id="ARBA00022603"/>
    </source>
</evidence>
<dbReference type="PROSITE" id="PS51165">
    <property type="entry name" value="THUMP"/>
    <property type="match status" value="1"/>
</dbReference>
<dbReference type="OrthoDB" id="9809404at2"/>
<proteinExistence type="predicted"/>
<dbReference type="GO" id="GO:0070043">
    <property type="term" value="F:rRNA (guanine-N7-)-methyltransferase activity"/>
    <property type="evidence" value="ECO:0007669"/>
    <property type="project" value="TreeGrafter"/>
</dbReference>
<evidence type="ECO:0000313" key="6">
    <source>
        <dbReference type="Proteomes" id="UP000014975"/>
    </source>
</evidence>
<accession>S7UTL1</accession>
<dbReference type="AlphaFoldDB" id="S7UTL1"/>
<dbReference type="Pfam" id="PF02926">
    <property type="entry name" value="THUMP"/>
    <property type="match status" value="1"/>
</dbReference>
<reference evidence="5 6" key="1">
    <citation type="journal article" date="2013" name="Genome Announc.">
        <title>Draft genome sequences for three mercury-methylating, sulfate-reducing bacteria.</title>
        <authorList>
            <person name="Brown S.D."/>
            <person name="Hurt R.A.Jr."/>
            <person name="Gilmour C.C."/>
            <person name="Elias D.A."/>
        </authorList>
    </citation>
    <scope>NUCLEOTIDE SEQUENCE [LARGE SCALE GENOMIC DNA]</scope>
    <source>
        <strain evidence="5 6">DSM 16529</strain>
    </source>
</reference>
<dbReference type="CDD" id="cd11715">
    <property type="entry name" value="THUMP_AdoMetMT"/>
    <property type="match status" value="1"/>
</dbReference>
<keyword evidence="3" id="KW-0694">RNA-binding</keyword>
<dbReference type="RefSeq" id="WP_020885895.1">
    <property type="nucleotide sequence ID" value="NZ_ATHI01000003.1"/>
</dbReference>
<dbReference type="PANTHER" id="PTHR47313:SF1">
    <property type="entry name" value="RIBOSOMAL RNA LARGE SUBUNIT METHYLTRANSFERASE K_L"/>
    <property type="match status" value="1"/>
</dbReference>
<dbReference type="InterPro" id="IPR000241">
    <property type="entry name" value="RlmKL-like_Mtase"/>
</dbReference>
<dbReference type="Pfam" id="PF22020">
    <property type="entry name" value="RlmL_1st"/>
    <property type="match status" value="1"/>
</dbReference>
<dbReference type="InterPro" id="IPR054170">
    <property type="entry name" value="RlmL_1st"/>
</dbReference>
<dbReference type="InterPro" id="IPR029063">
    <property type="entry name" value="SAM-dependent_MTases_sf"/>
</dbReference>
<dbReference type="EMBL" id="ATHI01000003">
    <property type="protein sequence ID" value="EPR35668.1"/>
    <property type="molecule type" value="Genomic_DNA"/>
</dbReference>
<dbReference type="SMART" id="SM00981">
    <property type="entry name" value="THUMP"/>
    <property type="match status" value="1"/>
</dbReference>
<evidence type="ECO:0000256" key="2">
    <source>
        <dbReference type="ARBA" id="ARBA00022679"/>
    </source>
</evidence>
<dbReference type="GO" id="GO:0003723">
    <property type="term" value="F:RNA binding"/>
    <property type="evidence" value="ECO:0007669"/>
    <property type="project" value="UniProtKB-UniRule"/>
</dbReference>
<dbReference type="PANTHER" id="PTHR47313">
    <property type="entry name" value="RIBOSOMAL RNA LARGE SUBUNIT METHYLTRANSFERASE K/L"/>
    <property type="match status" value="1"/>
</dbReference>
<dbReference type="Gene3D" id="3.30.2130.30">
    <property type="match status" value="1"/>
</dbReference>
<feature type="domain" description="THUMP" evidence="4">
    <location>
        <begin position="46"/>
        <end position="157"/>
    </location>
</feature>
<organism evidence="5 6">
    <name type="scientific">Alkalidesulfovibrio alkalitolerans DSM 16529</name>
    <dbReference type="NCBI Taxonomy" id="1121439"/>
    <lineage>
        <taxon>Bacteria</taxon>
        <taxon>Pseudomonadati</taxon>
        <taxon>Thermodesulfobacteriota</taxon>
        <taxon>Desulfovibrionia</taxon>
        <taxon>Desulfovibrionales</taxon>
        <taxon>Desulfovibrionaceae</taxon>
        <taxon>Alkalidesulfovibrio</taxon>
    </lineage>
</organism>
<dbReference type="SUPFAM" id="SSF53335">
    <property type="entry name" value="S-adenosyl-L-methionine-dependent methyltransferases"/>
    <property type="match status" value="1"/>
</dbReference>
<dbReference type="GO" id="GO:0008990">
    <property type="term" value="F:rRNA (guanine-N2-)-methyltransferase activity"/>
    <property type="evidence" value="ECO:0007669"/>
    <property type="project" value="TreeGrafter"/>
</dbReference>
<dbReference type="Pfam" id="PF01170">
    <property type="entry name" value="UPF0020"/>
    <property type="match status" value="1"/>
</dbReference>
<dbReference type="PATRIC" id="fig|1121439.3.peg.394"/>
<keyword evidence="1 5" id="KW-0489">Methyltransferase</keyword>
<dbReference type="STRING" id="1121439.dsat_2009"/>
<evidence type="ECO:0000256" key="3">
    <source>
        <dbReference type="PROSITE-ProRule" id="PRU00529"/>
    </source>
</evidence>
<comment type="caution">
    <text evidence="5">The sequence shown here is derived from an EMBL/GenBank/DDBJ whole genome shotgun (WGS) entry which is preliminary data.</text>
</comment>
<keyword evidence="2" id="KW-0808">Transferase</keyword>
<protein>
    <submittedName>
        <fullName evidence="5">RNA methylase</fullName>
    </submittedName>
</protein>
<gene>
    <name evidence="5" type="ORF">dsat_2009</name>
</gene>
<evidence type="ECO:0000313" key="5">
    <source>
        <dbReference type="EMBL" id="EPR35668.1"/>
    </source>
</evidence>
<dbReference type="Proteomes" id="UP000014975">
    <property type="component" value="Unassembled WGS sequence"/>
</dbReference>